<gene>
    <name evidence="1" type="ORF">ACFSTE_14080</name>
</gene>
<evidence type="ECO:0000313" key="2">
    <source>
        <dbReference type="Proteomes" id="UP001597459"/>
    </source>
</evidence>
<sequence length="233" mass="27071">MPVEQERAIILMFANSSSEEIKHKPIQKGKALFEYCTMKTLREIEKSNLPYVIYTEKEQRGDSFEERLVNAIQEIFSQGYQKIITIGNDSPELKATDLIDANRTISEKNIVIGPSMDGGIYLLGIHKTHFQKEIILQLPWKTPNLMPAMIDFFRKKQITLHIKKRLRDIDTISDVKCFSGFFKTFSYSFLQLLSYLLQEELKQFRCMTPLNYIAIIQTGRYNKGSPQLINSFN</sequence>
<dbReference type="PANTHER" id="PTHR36529">
    <property type="entry name" value="SLL1095 PROTEIN"/>
    <property type="match status" value="1"/>
</dbReference>
<proteinExistence type="predicted"/>
<protein>
    <submittedName>
        <fullName evidence="1">DUF2064 domain-containing protein</fullName>
    </submittedName>
</protein>
<dbReference type="Pfam" id="PF09837">
    <property type="entry name" value="DUF2064"/>
    <property type="match status" value="1"/>
</dbReference>
<dbReference type="InterPro" id="IPR018641">
    <property type="entry name" value="Trfase_1_rSAM/seldom-assoc"/>
</dbReference>
<name>A0ABW5N8S2_9FLAO</name>
<accession>A0ABW5N8S2</accession>
<dbReference type="RefSeq" id="WP_378258647.1">
    <property type="nucleotide sequence ID" value="NZ_JBHSJV010000001.1"/>
</dbReference>
<organism evidence="1 2">
    <name type="scientific">Aquimarina hainanensis</name>
    <dbReference type="NCBI Taxonomy" id="1578017"/>
    <lineage>
        <taxon>Bacteria</taxon>
        <taxon>Pseudomonadati</taxon>
        <taxon>Bacteroidota</taxon>
        <taxon>Flavobacteriia</taxon>
        <taxon>Flavobacteriales</taxon>
        <taxon>Flavobacteriaceae</taxon>
        <taxon>Aquimarina</taxon>
    </lineage>
</organism>
<keyword evidence="2" id="KW-1185">Reference proteome</keyword>
<comment type="caution">
    <text evidence="1">The sequence shown here is derived from an EMBL/GenBank/DDBJ whole genome shotgun (WGS) entry which is preliminary data.</text>
</comment>
<dbReference type="Gene3D" id="3.90.550.10">
    <property type="entry name" value="Spore Coat Polysaccharide Biosynthesis Protein SpsA, Chain A"/>
    <property type="match status" value="1"/>
</dbReference>
<evidence type="ECO:0000313" key="1">
    <source>
        <dbReference type="EMBL" id="MFD2591962.1"/>
    </source>
</evidence>
<dbReference type="PANTHER" id="PTHR36529:SF1">
    <property type="entry name" value="GLYCOSYLTRANSFERASE"/>
    <property type="match status" value="1"/>
</dbReference>
<dbReference type="InterPro" id="IPR029044">
    <property type="entry name" value="Nucleotide-diphossugar_trans"/>
</dbReference>
<dbReference type="Proteomes" id="UP001597459">
    <property type="component" value="Unassembled WGS sequence"/>
</dbReference>
<dbReference type="SUPFAM" id="SSF53448">
    <property type="entry name" value="Nucleotide-diphospho-sugar transferases"/>
    <property type="match status" value="1"/>
</dbReference>
<reference evidence="2" key="1">
    <citation type="journal article" date="2019" name="Int. J. Syst. Evol. Microbiol.">
        <title>The Global Catalogue of Microorganisms (GCM) 10K type strain sequencing project: providing services to taxonomists for standard genome sequencing and annotation.</title>
        <authorList>
            <consortium name="The Broad Institute Genomics Platform"/>
            <consortium name="The Broad Institute Genome Sequencing Center for Infectious Disease"/>
            <person name="Wu L."/>
            <person name="Ma J."/>
        </authorList>
    </citation>
    <scope>NUCLEOTIDE SEQUENCE [LARGE SCALE GENOMIC DNA]</scope>
    <source>
        <strain evidence="2">KCTC 42423</strain>
    </source>
</reference>
<dbReference type="EMBL" id="JBHULX010000027">
    <property type="protein sequence ID" value="MFD2591962.1"/>
    <property type="molecule type" value="Genomic_DNA"/>
</dbReference>